<feature type="compositionally biased region" description="Basic and acidic residues" evidence="4">
    <location>
        <begin position="186"/>
        <end position="196"/>
    </location>
</feature>
<proteinExistence type="predicted"/>
<feature type="domain" description="Ankyrin repeat" evidence="6">
    <location>
        <begin position="1"/>
        <end position="230"/>
    </location>
</feature>
<dbReference type="Pfam" id="PF11904">
    <property type="entry name" value="ANKRD13_C"/>
    <property type="match status" value="2"/>
</dbReference>
<keyword evidence="5" id="KW-0812">Transmembrane</keyword>
<evidence type="ECO:0000256" key="3">
    <source>
        <dbReference type="ARBA" id="ARBA00023136"/>
    </source>
</evidence>
<feature type="compositionally biased region" description="Basic and acidic residues" evidence="4">
    <location>
        <begin position="102"/>
        <end position="126"/>
    </location>
</feature>
<dbReference type="PANTHER" id="PTHR12447">
    <property type="entry name" value="ANKYRIN REPEAT DOMAIN-CONTAINING PROTEIN 13"/>
    <property type="match status" value="1"/>
</dbReference>
<feature type="region of interest" description="Disordered" evidence="4">
    <location>
        <begin position="334"/>
        <end position="354"/>
    </location>
</feature>
<feature type="domain" description="Ankyrin repeat" evidence="6">
    <location>
        <begin position="307"/>
        <end position="396"/>
    </location>
</feature>
<feature type="region of interest" description="Disordered" evidence="4">
    <location>
        <begin position="403"/>
        <end position="430"/>
    </location>
</feature>
<evidence type="ECO:0000259" key="6">
    <source>
        <dbReference type="Pfam" id="PF11904"/>
    </source>
</evidence>
<keyword evidence="3 5" id="KW-0472">Membrane</keyword>
<protein>
    <recommendedName>
        <fullName evidence="6">Ankyrin repeat domain-containing protein</fullName>
    </recommendedName>
</protein>
<feature type="region of interest" description="Disordered" evidence="4">
    <location>
        <begin position="97"/>
        <end position="134"/>
    </location>
</feature>
<reference evidence="7 8" key="1">
    <citation type="submission" date="2021-02" db="EMBL/GenBank/DDBJ databases">
        <title>Plant Genome Project.</title>
        <authorList>
            <person name="Zhang R.-G."/>
        </authorList>
    </citation>
    <scope>NUCLEOTIDE SEQUENCE [LARGE SCALE GENOMIC DNA]</scope>
    <source>
        <tissue evidence="7">Leaves</tissue>
    </source>
</reference>
<gene>
    <name evidence="7" type="ORF">JRO89_XS03G0063900</name>
</gene>
<dbReference type="PANTHER" id="PTHR12447:SF35">
    <property type="entry name" value="ANKYRIN REPEAT FAMILY PROTEIN"/>
    <property type="match status" value="1"/>
</dbReference>
<keyword evidence="8" id="KW-1185">Reference proteome</keyword>
<name>A0ABQ8I8W7_9ROSI</name>
<evidence type="ECO:0000256" key="5">
    <source>
        <dbReference type="SAM" id="Phobius"/>
    </source>
</evidence>
<comment type="subcellular location">
    <subcellularLocation>
        <location evidence="1">Endomembrane system</location>
    </subcellularLocation>
</comment>
<keyword evidence="2" id="KW-0677">Repeat</keyword>
<keyword evidence="5" id="KW-1133">Transmembrane helix</keyword>
<dbReference type="InterPro" id="IPR021832">
    <property type="entry name" value="ANKRD13"/>
</dbReference>
<feature type="transmembrane region" description="Helical" evidence="5">
    <location>
        <begin position="299"/>
        <end position="321"/>
    </location>
</feature>
<dbReference type="EMBL" id="JAFEMO010000003">
    <property type="protein sequence ID" value="KAH7573079.1"/>
    <property type="molecule type" value="Genomic_DNA"/>
</dbReference>
<dbReference type="InterPro" id="IPR055285">
    <property type="entry name" value="ANKRD13_C"/>
</dbReference>
<organism evidence="7 8">
    <name type="scientific">Xanthoceras sorbifolium</name>
    <dbReference type="NCBI Taxonomy" id="99658"/>
    <lineage>
        <taxon>Eukaryota</taxon>
        <taxon>Viridiplantae</taxon>
        <taxon>Streptophyta</taxon>
        <taxon>Embryophyta</taxon>
        <taxon>Tracheophyta</taxon>
        <taxon>Spermatophyta</taxon>
        <taxon>Magnoliopsida</taxon>
        <taxon>eudicotyledons</taxon>
        <taxon>Gunneridae</taxon>
        <taxon>Pentapetalae</taxon>
        <taxon>rosids</taxon>
        <taxon>malvids</taxon>
        <taxon>Sapindales</taxon>
        <taxon>Sapindaceae</taxon>
        <taxon>Xanthoceroideae</taxon>
        <taxon>Xanthoceras</taxon>
    </lineage>
</organism>
<evidence type="ECO:0000256" key="1">
    <source>
        <dbReference type="ARBA" id="ARBA00004308"/>
    </source>
</evidence>
<dbReference type="Proteomes" id="UP000827721">
    <property type="component" value="Unassembled WGS sequence"/>
</dbReference>
<evidence type="ECO:0000313" key="8">
    <source>
        <dbReference type="Proteomes" id="UP000827721"/>
    </source>
</evidence>
<evidence type="ECO:0000256" key="4">
    <source>
        <dbReference type="SAM" id="MobiDB-lite"/>
    </source>
</evidence>
<comment type="caution">
    <text evidence="7">The sequence shown here is derived from an EMBL/GenBank/DDBJ whole genome shotgun (WGS) entry which is preliminary data.</text>
</comment>
<feature type="region of interest" description="Disordered" evidence="4">
    <location>
        <begin position="168"/>
        <end position="196"/>
    </location>
</feature>
<sequence length="430" mass="48470">MVGPWKAKVYDMHNVVVSIKSRRVPGAMTDDEFFSSCNENETETEELDDVLTEDERRQLEVALKLDSSELSNENGDGIIAHRHSCYEHREIPIEDANNCRNGETKQEKKGWFGGWRKRDPKPEPQKKIAPPRSSLCVDEKVSDLLGDSPSGSQIKPGRHSVEIVARDEHRRGRDARTTTSVNTENANRRKDGGRENEYKKGLRPILWLSPNFPLQTEELLPLLDILATRLRQSSVKRTAHYKTSNGNLSGQGASFEIQYLECLLLSIFGYKLLQWGTLLSCCISLSLSPFFFFKIKICLLRILLSCIQVAIPVVPTIRVLVTFTKFEELQPVDEFATPPSSPTAAGRESPSMMQSSSSSWFQWIKGPYNRPGSSTGGSSSRIENIQDPFAIPQEYTWITAEAKKKKMQEKSKTKKGKSESTIDEVKASVR</sequence>
<feature type="transmembrane region" description="Helical" evidence="5">
    <location>
        <begin position="272"/>
        <end position="292"/>
    </location>
</feature>
<evidence type="ECO:0000313" key="7">
    <source>
        <dbReference type="EMBL" id="KAH7573079.1"/>
    </source>
</evidence>
<accession>A0ABQ8I8W7</accession>
<evidence type="ECO:0000256" key="2">
    <source>
        <dbReference type="ARBA" id="ARBA00022737"/>
    </source>
</evidence>
<feature type="compositionally biased region" description="Basic and acidic residues" evidence="4">
    <location>
        <begin position="408"/>
        <end position="430"/>
    </location>
</feature>